<feature type="region of interest" description="Disordered" evidence="3">
    <location>
        <begin position="157"/>
        <end position="202"/>
    </location>
</feature>
<comment type="caution">
    <text evidence="5">The sequence shown here is derived from an EMBL/GenBank/DDBJ whole genome shotgun (WGS) entry which is preliminary data.</text>
</comment>
<organism evidence="5 6">
    <name type="scientific">Sphingomonas glacialis</name>
    <dbReference type="NCBI Taxonomy" id="658225"/>
    <lineage>
        <taxon>Bacteria</taxon>
        <taxon>Pseudomonadati</taxon>
        <taxon>Pseudomonadota</taxon>
        <taxon>Alphaproteobacteria</taxon>
        <taxon>Sphingomonadales</taxon>
        <taxon>Sphingomonadaceae</taxon>
        <taxon>Sphingomonas</taxon>
    </lineage>
</organism>
<dbReference type="InterPro" id="IPR002177">
    <property type="entry name" value="DPS_DNA-bd"/>
</dbReference>
<dbReference type="Proteomes" id="UP000652430">
    <property type="component" value="Unassembled WGS sequence"/>
</dbReference>
<dbReference type="PANTHER" id="PTHR42932:SF3">
    <property type="entry name" value="DNA PROTECTION DURING STARVATION PROTEIN"/>
    <property type="match status" value="1"/>
</dbReference>
<dbReference type="InterPro" id="IPR008331">
    <property type="entry name" value="Ferritin_DPS_dom"/>
</dbReference>
<feature type="domain" description="Ferritin/DPS" evidence="4">
    <location>
        <begin position="11"/>
        <end position="83"/>
    </location>
</feature>
<dbReference type="InterPro" id="IPR009078">
    <property type="entry name" value="Ferritin-like_SF"/>
</dbReference>
<protein>
    <recommendedName>
        <fullName evidence="4">Ferritin/DPS domain-containing protein</fullName>
    </recommendedName>
</protein>
<gene>
    <name evidence="5" type="ORF">GCM10008023_37000</name>
</gene>
<proteinExistence type="inferred from homology"/>
<dbReference type="CDD" id="cd01043">
    <property type="entry name" value="DPS"/>
    <property type="match status" value="1"/>
</dbReference>
<comment type="similarity">
    <text evidence="1 2">Belongs to the Dps family.</text>
</comment>
<dbReference type="Gene3D" id="1.20.1260.10">
    <property type="match status" value="1"/>
</dbReference>
<evidence type="ECO:0000256" key="3">
    <source>
        <dbReference type="SAM" id="MobiDB-lite"/>
    </source>
</evidence>
<dbReference type="Pfam" id="PF00210">
    <property type="entry name" value="Ferritin"/>
    <property type="match status" value="1"/>
</dbReference>
<name>A0ABQ3LSI6_9SPHN</name>
<dbReference type="NCBIfam" id="NF006975">
    <property type="entry name" value="PRK09448.1"/>
    <property type="match status" value="1"/>
</dbReference>
<keyword evidence="6" id="KW-1185">Reference proteome</keyword>
<dbReference type="SUPFAM" id="SSF47240">
    <property type="entry name" value="Ferritin-like"/>
    <property type="match status" value="1"/>
</dbReference>
<evidence type="ECO:0000259" key="4">
    <source>
        <dbReference type="Pfam" id="PF00210"/>
    </source>
</evidence>
<dbReference type="PANTHER" id="PTHR42932">
    <property type="entry name" value="GENERAL STRESS PROTEIN 20U"/>
    <property type="match status" value="1"/>
</dbReference>
<evidence type="ECO:0000256" key="1">
    <source>
        <dbReference type="ARBA" id="ARBA00009497"/>
    </source>
</evidence>
<reference evidence="6" key="1">
    <citation type="journal article" date="2019" name="Int. J. Syst. Evol. Microbiol.">
        <title>The Global Catalogue of Microorganisms (GCM) 10K type strain sequencing project: providing services to taxonomists for standard genome sequencing and annotation.</title>
        <authorList>
            <consortium name="The Broad Institute Genomics Platform"/>
            <consortium name="The Broad Institute Genome Sequencing Center for Infectious Disease"/>
            <person name="Wu L."/>
            <person name="Ma J."/>
        </authorList>
    </citation>
    <scope>NUCLEOTIDE SEQUENCE [LARGE SCALE GENOMIC DNA]</scope>
    <source>
        <strain evidence="6">CGMCC 1.8957</strain>
    </source>
</reference>
<dbReference type="EMBL" id="BNAQ01000007">
    <property type="protein sequence ID" value="GHH24669.1"/>
    <property type="molecule type" value="Genomic_DNA"/>
</dbReference>
<dbReference type="PRINTS" id="PR01346">
    <property type="entry name" value="HELNAPAPROT"/>
</dbReference>
<evidence type="ECO:0000313" key="5">
    <source>
        <dbReference type="EMBL" id="GHH24669.1"/>
    </source>
</evidence>
<dbReference type="InterPro" id="IPR012347">
    <property type="entry name" value="Ferritin-like"/>
</dbReference>
<feature type="compositionally biased region" description="Basic and acidic residues" evidence="3">
    <location>
        <begin position="172"/>
        <end position="181"/>
    </location>
</feature>
<sequence length="202" mass="21690">MPEQVRAQSNEILNKHLAAAIDIHAQLKQAHWNVRGPAFIAIRELFDRISAEVEAMSDLIAERVAGLGGTARGTIQLASERSFLAPYQLGIGSEQTHLSAVAEALASFGTSTRATIGEQSPLAMRTPQTFSPAYHAISTSISGSLSRTMSLRERLGRNADHRGVPASPDEAGTSHDDEQGPARRLPRSITNWVNEGGAGEDR</sequence>
<evidence type="ECO:0000313" key="6">
    <source>
        <dbReference type="Proteomes" id="UP000652430"/>
    </source>
</evidence>
<evidence type="ECO:0000256" key="2">
    <source>
        <dbReference type="RuleBase" id="RU003875"/>
    </source>
</evidence>
<accession>A0ABQ3LSI6</accession>